<gene>
    <name evidence="2" type="ORF">M6B38_123050</name>
</gene>
<evidence type="ECO:0000313" key="2">
    <source>
        <dbReference type="EMBL" id="KAJ6834925.1"/>
    </source>
</evidence>
<keyword evidence="1" id="KW-1133">Transmembrane helix</keyword>
<reference evidence="2" key="1">
    <citation type="journal article" date="2023" name="GigaByte">
        <title>Genome assembly of the bearded iris, Iris pallida Lam.</title>
        <authorList>
            <person name="Bruccoleri R.E."/>
            <person name="Oakeley E.J."/>
            <person name="Faust A.M.E."/>
            <person name="Altorfer M."/>
            <person name="Dessus-Babus S."/>
            <person name="Burckhardt D."/>
            <person name="Oertli M."/>
            <person name="Naumann U."/>
            <person name="Petersen F."/>
            <person name="Wong J."/>
        </authorList>
    </citation>
    <scope>NUCLEOTIDE SEQUENCE</scope>
    <source>
        <strain evidence="2">GSM-AAB239-AS_SAM_17_03QT</strain>
    </source>
</reference>
<reference evidence="2" key="2">
    <citation type="submission" date="2023-04" db="EMBL/GenBank/DDBJ databases">
        <authorList>
            <person name="Bruccoleri R.E."/>
            <person name="Oakeley E.J."/>
            <person name="Faust A.-M."/>
            <person name="Dessus-Babus S."/>
            <person name="Altorfer M."/>
            <person name="Burckhardt D."/>
            <person name="Oertli M."/>
            <person name="Naumann U."/>
            <person name="Petersen F."/>
            <person name="Wong J."/>
        </authorList>
    </citation>
    <scope>NUCLEOTIDE SEQUENCE</scope>
    <source>
        <strain evidence="2">GSM-AAB239-AS_SAM_17_03QT</strain>
        <tissue evidence="2">Leaf</tissue>
    </source>
</reference>
<evidence type="ECO:0000313" key="3">
    <source>
        <dbReference type="Proteomes" id="UP001140949"/>
    </source>
</evidence>
<keyword evidence="3" id="KW-1185">Reference proteome</keyword>
<keyword evidence="1" id="KW-0812">Transmembrane</keyword>
<keyword evidence="1" id="KW-0472">Membrane</keyword>
<organism evidence="2 3">
    <name type="scientific">Iris pallida</name>
    <name type="common">Sweet iris</name>
    <dbReference type="NCBI Taxonomy" id="29817"/>
    <lineage>
        <taxon>Eukaryota</taxon>
        <taxon>Viridiplantae</taxon>
        <taxon>Streptophyta</taxon>
        <taxon>Embryophyta</taxon>
        <taxon>Tracheophyta</taxon>
        <taxon>Spermatophyta</taxon>
        <taxon>Magnoliopsida</taxon>
        <taxon>Liliopsida</taxon>
        <taxon>Asparagales</taxon>
        <taxon>Iridaceae</taxon>
        <taxon>Iridoideae</taxon>
        <taxon>Irideae</taxon>
        <taxon>Iris</taxon>
    </lineage>
</organism>
<proteinExistence type="predicted"/>
<protein>
    <submittedName>
        <fullName evidence="2">Uncharacterized protein</fullName>
    </submittedName>
</protein>
<name>A0AAX6H381_IRIPA</name>
<sequence length="97" mass="11125">MCISRCCRVRPRERVQISGRVRGASSLYSVYSYVQSVTFRVIMSGVLFVSRVLCISGMGIIRMGFAYSYDKLCIILISVLLYNSYSQIRLDEYESKL</sequence>
<dbReference type="EMBL" id="JANAVB010013600">
    <property type="protein sequence ID" value="KAJ6834925.1"/>
    <property type="molecule type" value="Genomic_DNA"/>
</dbReference>
<dbReference type="Proteomes" id="UP001140949">
    <property type="component" value="Unassembled WGS sequence"/>
</dbReference>
<feature type="transmembrane region" description="Helical" evidence="1">
    <location>
        <begin position="37"/>
        <end position="60"/>
    </location>
</feature>
<comment type="caution">
    <text evidence="2">The sequence shown here is derived from an EMBL/GenBank/DDBJ whole genome shotgun (WGS) entry which is preliminary data.</text>
</comment>
<accession>A0AAX6H381</accession>
<evidence type="ECO:0000256" key="1">
    <source>
        <dbReference type="SAM" id="Phobius"/>
    </source>
</evidence>
<dbReference type="AlphaFoldDB" id="A0AAX6H381"/>